<evidence type="ECO:0000256" key="5">
    <source>
        <dbReference type="SAM" id="Phobius"/>
    </source>
</evidence>
<dbReference type="Proteomes" id="UP000007796">
    <property type="component" value="Unassembled WGS sequence"/>
</dbReference>
<dbReference type="EMBL" id="GL629765">
    <property type="protein sequence ID" value="EFX04592.1"/>
    <property type="molecule type" value="Genomic_DNA"/>
</dbReference>
<keyword evidence="2 5" id="KW-0812">Transmembrane</keyword>
<dbReference type="InterPro" id="IPR005828">
    <property type="entry name" value="MFS_sugar_transport-like"/>
</dbReference>
<dbReference type="GO" id="GO:0005351">
    <property type="term" value="F:carbohydrate:proton symporter activity"/>
    <property type="evidence" value="ECO:0007669"/>
    <property type="project" value="TreeGrafter"/>
</dbReference>
<protein>
    <submittedName>
        <fullName evidence="6">Lactose permease</fullName>
    </submittedName>
</protein>
<dbReference type="PANTHER" id="PTHR48022">
    <property type="entry name" value="PLASTIDIC GLUCOSE TRANSPORTER 4"/>
    <property type="match status" value="1"/>
</dbReference>
<keyword evidence="3 5" id="KW-1133">Transmembrane helix</keyword>
<dbReference type="eggNOG" id="KOG0254">
    <property type="taxonomic scope" value="Eukaryota"/>
</dbReference>
<sequence>MVSGSRFVSDKSAVILTLVFATAVFNDCTQGYDQSSMNNMNLVNTYTFILGINLLGLNVAIINAGSVIGGLSADQVCDRWGRKAGIIQAAAVHEAMFCIGRFFLGAAVTLNGVSAPTWVMDIAHPKTRGLLGDLYMAICLLALSLLPFTPESPLFALSLLPFTPESPLWLVSQDRHEEALQLLAVLHGNGDADNSFVQADPLPNFRRFGIVIVLNIAAQVIGSNIVSSYIGNVLDSAGITNTRQQLITNIGMIIFNFGCAIAGPFAMDYMGRKGMLLGASCLMTVLSALYGDGSNKAASNGMMAIIFLFLGSYSFRAKGLAVGQMACYAFMLVSQYTTPIAMNNIDWEEKNKAVFNRARQ</sequence>
<dbReference type="STRING" id="655863.F0XDZ0"/>
<evidence type="ECO:0000256" key="3">
    <source>
        <dbReference type="ARBA" id="ARBA00022989"/>
    </source>
</evidence>
<reference evidence="6 7" key="1">
    <citation type="journal article" date="2011" name="Proc. Natl. Acad. Sci. U.S.A.">
        <title>Genome and transcriptome analyses of the mountain pine beetle-fungal symbiont Grosmannia clavigera, a lodgepole pine pathogen.</title>
        <authorList>
            <person name="DiGuistini S."/>
            <person name="Wang Y."/>
            <person name="Liao N.Y."/>
            <person name="Taylor G."/>
            <person name="Tanguay P."/>
            <person name="Feau N."/>
            <person name="Henrissat B."/>
            <person name="Chan S.K."/>
            <person name="Hesse-Orce U."/>
            <person name="Alamouti S.M."/>
            <person name="Tsui C.K.M."/>
            <person name="Docking R.T."/>
            <person name="Levasseur A."/>
            <person name="Haridas S."/>
            <person name="Robertson G."/>
            <person name="Birol I."/>
            <person name="Holt R.A."/>
            <person name="Marra M.A."/>
            <person name="Hamelin R.C."/>
            <person name="Hirst M."/>
            <person name="Jones S.J.M."/>
            <person name="Bohlmann J."/>
            <person name="Breuil C."/>
        </authorList>
    </citation>
    <scope>NUCLEOTIDE SEQUENCE [LARGE SCALE GENOMIC DNA]</scope>
    <source>
        <strain evidence="7">kw1407 / UAMH 11150</strain>
    </source>
</reference>
<evidence type="ECO:0000256" key="2">
    <source>
        <dbReference type="ARBA" id="ARBA00022692"/>
    </source>
</evidence>
<dbReference type="PANTHER" id="PTHR48022:SF64">
    <property type="entry name" value="MAJOR FACILITATOR SUPERFAMILY (MFS) PROFILE DOMAIN-CONTAINING PROTEIN"/>
    <property type="match status" value="1"/>
</dbReference>
<feature type="transmembrane region" description="Helical" evidence="5">
    <location>
        <begin position="274"/>
        <end position="291"/>
    </location>
</feature>
<dbReference type="GeneID" id="25974408"/>
<dbReference type="InterPro" id="IPR036259">
    <property type="entry name" value="MFS_trans_sf"/>
</dbReference>
<feature type="transmembrane region" description="Helical" evidence="5">
    <location>
        <begin position="208"/>
        <end position="226"/>
    </location>
</feature>
<feature type="transmembrane region" description="Helical" evidence="5">
    <location>
        <begin position="297"/>
        <end position="315"/>
    </location>
</feature>
<dbReference type="AlphaFoldDB" id="F0XDZ0"/>
<keyword evidence="4 5" id="KW-0472">Membrane</keyword>
<dbReference type="RefSeq" id="XP_014174074.1">
    <property type="nucleotide sequence ID" value="XM_014318599.1"/>
</dbReference>
<feature type="transmembrane region" description="Helical" evidence="5">
    <location>
        <begin position="130"/>
        <end position="148"/>
    </location>
</feature>
<feature type="transmembrane region" description="Helical" evidence="5">
    <location>
        <begin position="246"/>
        <end position="267"/>
    </location>
</feature>
<dbReference type="InParanoid" id="F0XDZ0"/>
<feature type="transmembrane region" description="Helical" evidence="5">
    <location>
        <begin position="50"/>
        <end position="73"/>
    </location>
</feature>
<dbReference type="Gene3D" id="1.20.1250.20">
    <property type="entry name" value="MFS general substrate transporter like domains"/>
    <property type="match status" value="2"/>
</dbReference>
<dbReference type="InterPro" id="IPR050360">
    <property type="entry name" value="MFS_Sugar_Transporters"/>
</dbReference>
<evidence type="ECO:0000313" key="6">
    <source>
        <dbReference type="EMBL" id="EFX04592.1"/>
    </source>
</evidence>
<evidence type="ECO:0000256" key="1">
    <source>
        <dbReference type="ARBA" id="ARBA00004141"/>
    </source>
</evidence>
<feature type="transmembrane region" description="Helical" evidence="5">
    <location>
        <begin position="85"/>
        <end position="110"/>
    </location>
</feature>
<evidence type="ECO:0000256" key="4">
    <source>
        <dbReference type="ARBA" id="ARBA00023136"/>
    </source>
</evidence>
<comment type="subcellular location">
    <subcellularLocation>
        <location evidence="1">Membrane</location>
        <topology evidence="1">Multi-pass membrane protein</topology>
    </subcellularLocation>
</comment>
<name>F0XDZ0_GROCL</name>
<dbReference type="GO" id="GO:0016020">
    <property type="term" value="C:membrane"/>
    <property type="evidence" value="ECO:0007669"/>
    <property type="project" value="UniProtKB-SubCell"/>
</dbReference>
<dbReference type="HOGENOM" id="CLU_001265_30_13_1"/>
<proteinExistence type="predicted"/>
<organism evidence="7">
    <name type="scientific">Grosmannia clavigera (strain kw1407 / UAMH 11150)</name>
    <name type="common">Blue stain fungus</name>
    <name type="synonym">Graphiocladiella clavigera</name>
    <dbReference type="NCBI Taxonomy" id="655863"/>
    <lineage>
        <taxon>Eukaryota</taxon>
        <taxon>Fungi</taxon>
        <taxon>Dikarya</taxon>
        <taxon>Ascomycota</taxon>
        <taxon>Pezizomycotina</taxon>
        <taxon>Sordariomycetes</taxon>
        <taxon>Sordariomycetidae</taxon>
        <taxon>Ophiostomatales</taxon>
        <taxon>Ophiostomataceae</taxon>
        <taxon>Leptographium</taxon>
    </lineage>
</organism>
<accession>F0XDZ0</accession>
<gene>
    <name evidence="6" type="ORF">CMQ_1520</name>
</gene>
<keyword evidence="7" id="KW-1185">Reference proteome</keyword>
<evidence type="ECO:0000313" key="7">
    <source>
        <dbReference type="Proteomes" id="UP000007796"/>
    </source>
</evidence>
<dbReference type="SUPFAM" id="SSF103473">
    <property type="entry name" value="MFS general substrate transporter"/>
    <property type="match status" value="1"/>
</dbReference>
<dbReference type="OrthoDB" id="4540492at2759"/>
<dbReference type="Pfam" id="PF00083">
    <property type="entry name" value="Sugar_tr"/>
    <property type="match status" value="2"/>
</dbReference>